<dbReference type="Proteomes" id="UP001153331">
    <property type="component" value="Unassembled WGS sequence"/>
</dbReference>
<dbReference type="EMBL" id="JAPHNI010000047">
    <property type="protein sequence ID" value="KAJ8117587.1"/>
    <property type="molecule type" value="Genomic_DNA"/>
</dbReference>
<organism evidence="1 2">
    <name type="scientific">Boeremia exigua</name>
    <dbReference type="NCBI Taxonomy" id="749465"/>
    <lineage>
        <taxon>Eukaryota</taxon>
        <taxon>Fungi</taxon>
        <taxon>Dikarya</taxon>
        <taxon>Ascomycota</taxon>
        <taxon>Pezizomycotina</taxon>
        <taxon>Dothideomycetes</taxon>
        <taxon>Pleosporomycetidae</taxon>
        <taxon>Pleosporales</taxon>
        <taxon>Pleosporineae</taxon>
        <taxon>Didymellaceae</taxon>
        <taxon>Boeremia</taxon>
    </lineage>
</organism>
<reference evidence="1" key="1">
    <citation type="submission" date="2022-11" db="EMBL/GenBank/DDBJ databases">
        <title>Genome Sequence of Boeremia exigua.</title>
        <authorList>
            <person name="Buettner E."/>
        </authorList>
    </citation>
    <scope>NUCLEOTIDE SEQUENCE</scope>
    <source>
        <strain evidence="1">CU02</strain>
    </source>
</reference>
<evidence type="ECO:0000313" key="1">
    <source>
        <dbReference type="EMBL" id="KAJ8117587.1"/>
    </source>
</evidence>
<keyword evidence="2" id="KW-1185">Reference proteome</keyword>
<proteinExistence type="predicted"/>
<protein>
    <submittedName>
        <fullName evidence="1">Uncharacterized protein</fullName>
    </submittedName>
</protein>
<gene>
    <name evidence="1" type="ORF">OPT61_g1246</name>
</gene>
<accession>A0ACC2IR47</accession>
<comment type="caution">
    <text evidence="1">The sequence shown here is derived from an EMBL/GenBank/DDBJ whole genome shotgun (WGS) entry which is preliminary data.</text>
</comment>
<evidence type="ECO:0000313" key="2">
    <source>
        <dbReference type="Proteomes" id="UP001153331"/>
    </source>
</evidence>
<sequence length="1367" mass="150219">MADNRMRAVDIRGGKGESEDLFINPDTPKPTAQPGQAVVKVKAFGINRMDISQRRGGYPVPPQAPATLGVEFSGLIESLGPGDHHGLSEGDEVFGLTYGGAYAEYVAVSTGMLLRKPSGLSFAQCAAIPEAWITATQALHVVLGFERGKAILWHAGASGVSIAGIQLSRVAGASAIFATAGTDAKCALVSSEQVGATLAVNYKTQDFVEEIMRATRGKGVDYIVDYVGGPYFQRNMAVAARDARIVMLGRMGGMKVTEAEIAPILLKRLRIEGSTLRSRDEAYQQELRRRLESVMPGFESGSLSVILHDTVSWTNIQEVHRQIERSENAGKISYKPKRFTENCFLCSTPERIMQPYFQVAPDGTKLWLLHIGNLVADEGIFLPMANVSTASNPKPEHKRRDMVMISALVEHPDEGLILYEVGAGKDYPEVWGPQVSDVFARGEYTEDLELDAAIAKTGHSIKDIKAVIIGHLHLDHAGGLHYFAGTGVPVYVHELELKHAFYSVATKTDLGVYLPNYLTFDINWQPLHGDMIVFGRGIAIHLCPGHTPGLCILQVNLKSSGSWIFTSDHCIVQENYDGRGTQGWLTRDHPSWSRSNQEVHFLQRATDAHVIFGHDRKVFLSHKLAPHYHDSTAVTSTHHTDTQPGFRLEQFVCIPTSPPRDADTQQLGTASMLQSAAESIVEVVMVPSDATPCTQSTAQPAHTCNDSAVATMSPSSRRKYGALQAINLTTVIDESTSPRLYLEVCRDSSAPPNYGFPYCCLSVKVALDNVAKGWAIIVLRKKWYGTFSVSDSDSIFGQEMLDSEAGLESSTPHGDLAAWPEVPLYPIIPIFENMAIFHRQKESGKKRAEAAVGPALAALLPDDSRSWWRVSHLVQLNLCLIVPLLSSTTLGYDGSMMNGLQTLPQWRRFFGNPEGALLGLMNAVYPLGKVIGMIVVTYVSDRWGRKLSLFIGLVSCIGFAIMQGLSQNLATFVTARALLGFATSFISQPSPILVSEVAYPTHRGKITAMYNTFYYFGAIFAAWCTFGTFKMSSTWSWRIPSLLQGAVPAIQLAGLYFTPESPRWLISKGRADEARNILAKFHAGGDRDSLLVDFEIREVQHAISAEAQEMSSSSWLDLVSGAANRKRALIAVVVGWFSQWCGVAVTSYYLTLVLNTIGITEAKDQTLINGILQIFNWVIATFLGALMVDRLGRRPLFLISTAGMLGSYIAWTGLTSFFARSQNEGAGRAVVAFIFIFYFFYDIAWTPLLQAYPVEIYPFTLRGRGLSLTYITASTGLIVGNQVNPIAMKAIGWKYYVVFCCILAGLFGIIFILFPETKGRTLEEIREVFDGPKDNVNDKIAPDAEDLEENNSPRDKKSETVLEIERK</sequence>
<name>A0ACC2IR47_9PLEO</name>